<keyword evidence="1" id="KW-1133">Transmembrane helix</keyword>
<protein>
    <submittedName>
        <fullName evidence="2">Uncharacterized protein</fullName>
    </submittedName>
</protein>
<feature type="transmembrane region" description="Helical" evidence="1">
    <location>
        <begin position="13"/>
        <end position="30"/>
    </location>
</feature>
<organism evidence="2">
    <name type="scientific">Rhizophora mucronata</name>
    <name type="common">Asiatic mangrove</name>
    <dbReference type="NCBI Taxonomy" id="61149"/>
    <lineage>
        <taxon>Eukaryota</taxon>
        <taxon>Viridiplantae</taxon>
        <taxon>Streptophyta</taxon>
        <taxon>Embryophyta</taxon>
        <taxon>Tracheophyta</taxon>
        <taxon>Spermatophyta</taxon>
        <taxon>Magnoliopsida</taxon>
        <taxon>eudicotyledons</taxon>
        <taxon>Gunneridae</taxon>
        <taxon>Pentapetalae</taxon>
        <taxon>rosids</taxon>
        <taxon>fabids</taxon>
        <taxon>Malpighiales</taxon>
        <taxon>Rhizophoraceae</taxon>
        <taxon>Rhizophora</taxon>
    </lineage>
</organism>
<sequence length="33" mass="3819">MDLFGVSFATNDAAHSFFQIFLFFFFVAIHDCL</sequence>
<evidence type="ECO:0000313" key="2">
    <source>
        <dbReference type="EMBL" id="MBX44404.1"/>
    </source>
</evidence>
<evidence type="ECO:0000256" key="1">
    <source>
        <dbReference type="SAM" id="Phobius"/>
    </source>
</evidence>
<dbReference type="EMBL" id="GGEC01063920">
    <property type="protein sequence ID" value="MBX44404.1"/>
    <property type="molecule type" value="Transcribed_RNA"/>
</dbReference>
<keyword evidence="1" id="KW-0812">Transmembrane</keyword>
<accession>A0A2P2NPR1</accession>
<name>A0A2P2NPR1_RHIMU</name>
<dbReference type="AlphaFoldDB" id="A0A2P2NPR1"/>
<proteinExistence type="predicted"/>
<reference evidence="2" key="1">
    <citation type="submission" date="2018-02" db="EMBL/GenBank/DDBJ databases">
        <title>Rhizophora mucronata_Transcriptome.</title>
        <authorList>
            <person name="Meera S.P."/>
            <person name="Sreeshan A."/>
            <person name="Augustine A."/>
        </authorList>
    </citation>
    <scope>NUCLEOTIDE SEQUENCE</scope>
    <source>
        <tissue evidence="2">Leaf</tissue>
    </source>
</reference>
<keyword evidence="1" id="KW-0472">Membrane</keyword>